<accession>A0A0C7N556</accession>
<dbReference type="STRING" id="1245769.A0A0C7N556"/>
<dbReference type="GO" id="GO:1901857">
    <property type="term" value="P:positive regulation of cellular respiration"/>
    <property type="evidence" value="ECO:0007669"/>
    <property type="project" value="EnsemblFungi"/>
</dbReference>
<protein>
    <submittedName>
        <fullName evidence="2">LALA0S07e01244g1_1</fullName>
    </submittedName>
</protein>
<gene>
    <name evidence="2" type="ORF">LALA0_S07e01244g</name>
</gene>
<dbReference type="Proteomes" id="UP000054304">
    <property type="component" value="Unassembled WGS sequence"/>
</dbReference>
<reference evidence="2 3" key="1">
    <citation type="submission" date="2014-12" db="EMBL/GenBank/DDBJ databases">
        <authorList>
            <person name="Neuveglise Cecile"/>
        </authorList>
    </citation>
    <scope>NUCLEOTIDE SEQUENCE [LARGE SCALE GENOMIC DNA]</scope>
    <source>
        <strain evidence="2 3">CBS 12615</strain>
    </source>
</reference>
<dbReference type="HOGENOM" id="CLU_051576_0_0_1"/>
<evidence type="ECO:0000313" key="3">
    <source>
        <dbReference type="Proteomes" id="UP000054304"/>
    </source>
</evidence>
<name>A0A0C7N556_9SACH</name>
<dbReference type="RefSeq" id="XP_022629269.1">
    <property type="nucleotide sequence ID" value="XM_022771353.1"/>
</dbReference>
<dbReference type="GeneID" id="34686538"/>
<evidence type="ECO:0000256" key="1">
    <source>
        <dbReference type="ARBA" id="ARBA00010105"/>
    </source>
</evidence>
<dbReference type="AlphaFoldDB" id="A0A0C7N556"/>
<dbReference type="InterPro" id="IPR003226">
    <property type="entry name" value="MYG1_exonuclease"/>
</dbReference>
<dbReference type="Pfam" id="PF03690">
    <property type="entry name" value="MYG1_exonuc"/>
    <property type="match status" value="1"/>
</dbReference>
<dbReference type="PANTHER" id="PTHR11215:SF1">
    <property type="entry name" value="MYG1 EXONUCLEASE"/>
    <property type="match status" value="1"/>
</dbReference>
<proteinExistence type="inferred from homology"/>
<evidence type="ECO:0000313" key="2">
    <source>
        <dbReference type="EMBL" id="CEP63048.1"/>
    </source>
</evidence>
<keyword evidence="3" id="KW-1185">Reference proteome</keyword>
<dbReference type="PANTHER" id="PTHR11215">
    <property type="entry name" value="METAL DEPENDENT HYDROLASE - RELATED"/>
    <property type="match status" value="1"/>
</dbReference>
<organism evidence="2 3">
    <name type="scientific">Lachancea lanzarotensis</name>
    <dbReference type="NCBI Taxonomy" id="1245769"/>
    <lineage>
        <taxon>Eukaryota</taxon>
        <taxon>Fungi</taxon>
        <taxon>Dikarya</taxon>
        <taxon>Ascomycota</taxon>
        <taxon>Saccharomycotina</taxon>
        <taxon>Saccharomycetes</taxon>
        <taxon>Saccharomycetales</taxon>
        <taxon>Saccharomycetaceae</taxon>
        <taxon>Lachancea</taxon>
    </lineage>
</organism>
<dbReference type="OrthoDB" id="10265310at2759"/>
<dbReference type="EMBL" id="LN736366">
    <property type="protein sequence ID" value="CEP63048.1"/>
    <property type="molecule type" value="Genomic_DNA"/>
</dbReference>
<dbReference type="GO" id="GO:0000785">
    <property type="term" value="C:chromatin"/>
    <property type="evidence" value="ECO:0007669"/>
    <property type="project" value="EnsemblFungi"/>
</dbReference>
<sequence length="361" mass="40665">MLKNFRILDKQEVISSHRIALVFGITSMSTFKRTKLNMVKQICTHSGSFHADEALAVYMLRILPQFKDANVVRSREPSVWEQSDIVVDVSGKYDEAKGLLDHHQREFAETFSENYKTKLSSAGLVYKHFGLDIIKTLQPQLTESQAEFLYQKVYRDFIESLDANDNGISNFDSEELGVKPKFHDKNITIPGIVSGMNPRWNEDSSDATFDEFFFKASDFIGGVFTNLVKGYGESWIPAKTLVEEAIDARFDVDASGKIIVLSQFCPWKEHLYTIEKERGIENQILFVLFADSSGKWRVSTVSLSATSFKFRKGLPEPLRGLRDEELSEKSGLPGCIFIHAAGFIGGASSKETVLKLAQMSL</sequence>
<dbReference type="GO" id="GO:0005737">
    <property type="term" value="C:cytoplasm"/>
    <property type="evidence" value="ECO:0007669"/>
    <property type="project" value="TreeGrafter"/>
</dbReference>
<comment type="similarity">
    <text evidence="1">Belongs to the MYG1 family.</text>
</comment>
<dbReference type="GO" id="GO:0005634">
    <property type="term" value="C:nucleus"/>
    <property type="evidence" value="ECO:0007669"/>
    <property type="project" value="EnsemblFungi"/>
</dbReference>